<gene>
    <name evidence="7" type="ordered locus">Cwoe_0813</name>
</gene>
<evidence type="ECO:0000256" key="2">
    <source>
        <dbReference type="ARBA" id="ARBA00022448"/>
    </source>
</evidence>
<dbReference type="HOGENOM" id="CLU_026974_8_0_11"/>
<feature type="chain" id="PRO_5039227554" evidence="6">
    <location>
        <begin position="27"/>
        <end position="374"/>
    </location>
</feature>
<protein>
    <submittedName>
        <fullName evidence="7">Extracellular solute-binding protein family 1</fullName>
    </submittedName>
</protein>
<dbReference type="InterPro" id="IPR006059">
    <property type="entry name" value="SBP"/>
</dbReference>
<evidence type="ECO:0000256" key="4">
    <source>
        <dbReference type="ARBA" id="ARBA00022764"/>
    </source>
</evidence>
<keyword evidence="3 6" id="KW-0732">Signal</keyword>
<dbReference type="PANTHER" id="PTHR30006:SF3">
    <property type="entry name" value="THIAMINE-BINDING PERIPLASMIC PROTEIN"/>
    <property type="match status" value="1"/>
</dbReference>
<dbReference type="GO" id="GO:0030976">
    <property type="term" value="F:thiamine pyrophosphate binding"/>
    <property type="evidence" value="ECO:0007669"/>
    <property type="project" value="TreeGrafter"/>
</dbReference>
<dbReference type="SUPFAM" id="SSF53850">
    <property type="entry name" value="Periplasmic binding protein-like II"/>
    <property type="match status" value="1"/>
</dbReference>
<accession>D3FAH7</accession>
<keyword evidence="4" id="KW-0574">Periplasm</keyword>
<dbReference type="PANTHER" id="PTHR30006">
    <property type="entry name" value="THIAMINE-BINDING PERIPLASMIC PROTEIN-RELATED"/>
    <property type="match status" value="1"/>
</dbReference>
<proteinExistence type="predicted"/>
<name>D3FAH7_CONWI</name>
<evidence type="ECO:0000256" key="6">
    <source>
        <dbReference type="SAM" id="SignalP"/>
    </source>
</evidence>
<evidence type="ECO:0000256" key="3">
    <source>
        <dbReference type="ARBA" id="ARBA00022729"/>
    </source>
</evidence>
<feature type="signal peptide" evidence="6">
    <location>
        <begin position="1"/>
        <end position="26"/>
    </location>
</feature>
<dbReference type="GO" id="GO:0015888">
    <property type="term" value="P:thiamine transport"/>
    <property type="evidence" value="ECO:0007669"/>
    <property type="project" value="TreeGrafter"/>
</dbReference>
<sequence precursor="true">MSTILHPRMRAVALALLAAVAAVTLAACGSSGDDDKGGSTASGSSSADKGPIVVASWGGKFTRSTRDFLAKPFTDETGIEVKIVDVPGNQVAQLKAQQRAGKIQWDLVDSVVGQDAFLLDKEGLLEPLPAKLQRRFERTLTRGATESFGFTFANLGYVVACNADKVDNCPRNTTEFFDTDAFPGDRTMCATCPLVNLTLAEVASGTPIDETARKDVDLPAALDKLGEVKPEVKVFWQSGDQMEQVMRTGEASIGILYSGRALALKEQGLNLEIGWDGGVYEPGYWAVVRGSKHAGAAQQFMSWIADNPEAQAKWAEAMQYSVPNPKAFDLMKPEVAAGLADNPENAEKLARMNFRWMVDNAEEVNGEWKSFLQG</sequence>
<reference evidence="8" key="2">
    <citation type="submission" date="2010-01" db="EMBL/GenBank/DDBJ databases">
        <title>The complete genome of Conexibacter woesei DSM 14684.</title>
        <authorList>
            <consortium name="US DOE Joint Genome Institute (JGI-PGF)"/>
            <person name="Lucas S."/>
            <person name="Copeland A."/>
            <person name="Lapidus A."/>
            <person name="Glavina del Rio T."/>
            <person name="Dalin E."/>
            <person name="Tice H."/>
            <person name="Bruce D."/>
            <person name="Goodwin L."/>
            <person name="Pitluck S."/>
            <person name="Kyrpides N."/>
            <person name="Mavromatis K."/>
            <person name="Ivanova N."/>
            <person name="Mikhailova N."/>
            <person name="Chertkov O."/>
            <person name="Brettin T."/>
            <person name="Detter J.C."/>
            <person name="Han C."/>
            <person name="Larimer F."/>
            <person name="Land M."/>
            <person name="Hauser L."/>
            <person name="Markowitz V."/>
            <person name="Cheng J.-F."/>
            <person name="Hugenholtz P."/>
            <person name="Woyke T."/>
            <person name="Wu D."/>
            <person name="Pukall R."/>
            <person name="Steenblock K."/>
            <person name="Schneider S."/>
            <person name="Klenk H.-P."/>
            <person name="Eisen J.A."/>
        </authorList>
    </citation>
    <scope>NUCLEOTIDE SEQUENCE [LARGE SCALE GENOMIC DNA]</scope>
    <source>
        <strain evidence="8">DSM 14684 / CIP 108061 / JCM 11494 / NBRC 100937 / ID131577</strain>
    </source>
</reference>
<organism evidence="7 8">
    <name type="scientific">Conexibacter woesei (strain DSM 14684 / CCUG 47730 / CIP 108061 / JCM 11494 / NBRC 100937 / ID131577)</name>
    <dbReference type="NCBI Taxonomy" id="469383"/>
    <lineage>
        <taxon>Bacteria</taxon>
        <taxon>Bacillati</taxon>
        <taxon>Actinomycetota</taxon>
        <taxon>Thermoleophilia</taxon>
        <taxon>Solirubrobacterales</taxon>
        <taxon>Conexibacteraceae</taxon>
        <taxon>Conexibacter</taxon>
    </lineage>
</organism>
<keyword evidence="8" id="KW-1185">Reference proteome</keyword>
<dbReference type="eggNOG" id="COG0687">
    <property type="taxonomic scope" value="Bacteria"/>
</dbReference>
<evidence type="ECO:0000256" key="5">
    <source>
        <dbReference type="SAM" id="MobiDB-lite"/>
    </source>
</evidence>
<dbReference type="Proteomes" id="UP000008229">
    <property type="component" value="Chromosome"/>
</dbReference>
<dbReference type="STRING" id="469383.Cwoe_0813"/>
<reference evidence="7 8" key="1">
    <citation type="journal article" date="2010" name="Stand. Genomic Sci.">
        <title>Complete genome sequence of Conexibacter woesei type strain (ID131577).</title>
        <authorList>
            <person name="Pukall R."/>
            <person name="Lapidus A."/>
            <person name="Glavina Del Rio T."/>
            <person name="Copeland A."/>
            <person name="Tice H."/>
            <person name="Cheng J.-F."/>
            <person name="Lucas S."/>
            <person name="Chen F."/>
            <person name="Nolan M."/>
            <person name="Bruce D."/>
            <person name="Goodwin L."/>
            <person name="Pitluck S."/>
            <person name="Mavromatis K."/>
            <person name="Ivanova N."/>
            <person name="Ovchinnikova G."/>
            <person name="Pati A."/>
            <person name="Chen A."/>
            <person name="Palaniappan K."/>
            <person name="Land M."/>
            <person name="Hauser L."/>
            <person name="Chang Y.-J."/>
            <person name="Jeffries C.D."/>
            <person name="Chain P."/>
            <person name="Meincke L."/>
            <person name="Sims D."/>
            <person name="Brettin T."/>
            <person name="Detter J.C."/>
            <person name="Rohde M."/>
            <person name="Goeker M."/>
            <person name="Bristow J."/>
            <person name="Eisen J.A."/>
            <person name="Markowitz V."/>
            <person name="Kyrpides N.C."/>
            <person name="Klenk H.-P."/>
            <person name="Hugenholtz P."/>
        </authorList>
    </citation>
    <scope>NUCLEOTIDE SEQUENCE [LARGE SCALE GENOMIC DNA]</scope>
    <source>
        <strain evidence="8">DSM 14684 / CIP 108061 / JCM 11494 / NBRC 100937 / ID131577</strain>
    </source>
</reference>
<dbReference type="GO" id="GO:0030288">
    <property type="term" value="C:outer membrane-bounded periplasmic space"/>
    <property type="evidence" value="ECO:0007669"/>
    <property type="project" value="TreeGrafter"/>
</dbReference>
<dbReference type="Gene3D" id="3.40.190.10">
    <property type="entry name" value="Periplasmic binding protein-like II"/>
    <property type="match status" value="2"/>
</dbReference>
<feature type="compositionally biased region" description="Low complexity" evidence="5">
    <location>
        <begin position="38"/>
        <end position="48"/>
    </location>
</feature>
<evidence type="ECO:0000256" key="1">
    <source>
        <dbReference type="ARBA" id="ARBA00004418"/>
    </source>
</evidence>
<evidence type="ECO:0000313" key="8">
    <source>
        <dbReference type="Proteomes" id="UP000008229"/>
    </source>
</evidence>
<comment type="subcellular location">
    <subcellularLocation>
        <location evidence="1">Periplasm</location>
    </subcellularLocation>
</comment>
<feature type="region of interest" description="Disordered" evidence="5">
    <location>
        <begin position="29"/>
        <end position="48"/>
    </location>
</feature>
<dbReference type="KEGG" id="cwo:Cwoe_0813"/>
<keyword evidence="2" id="KW-0813">Transport</keyword>
<dbReference type="AlphaFoldDB" id="D3FAH7"/>
<dbReference type="Pfam" id="PF13416">
    <property type="entry name" value="SBP_bac_8"/>
    <property type="match status" value="1"/>
</dbReference>
<evidence type="ECO:0000313" key="7">
    <source>
        <dbReference type="EMBL" id="ADB49246.1"/>
    </source>
</evidence>
<dbReference type="EMBL" id="CP001854">
    <property type="protein sequence ID" value="ADB49246.1"/>
    <property type="molecule type" value="Genomic_DNA"/>
</dbReference>
<dbReference type="GO" id="GO:0030975">
    <property type="term" value="F:thiamine binding"/>
    <property type="evidence" value="ECO:0007669"/>
    <property type="project" value="TreeGrafter"/>
</dbReference>